<dbReference type="Proteomes" id="UP001301769">
    <property type="component" value="Unassembled WGS sequence"/>
</dbReference>
<protein>
    <submittedName>
        <fullName evidence="8">FAD binding domain-protein</fullName>
    </submittedName>
</protein>
<reference evidence="8" key="2">
    <citation type="submission" date="2023-05" db="EMBL/GenBank/DDBJ databases">
        <authorList>
            <consortium name="Lawrence Berkeley National Laboratory"/>
            <person name="Steindorff A."/>
            <person name="Hensen N."/>
            <person name="Bonometti L."/>
            <person name="Westerberg I."/>
            <person name="Brannstrom I.O."/>
            <person name="Guillou S."/>
            <person name="Cros-Aarteil S."/>
            <person name="Calhoun S."/>
            <person name="Haridas S."/>
            <person name="Kuo A."/>
            <person name="Mondo S."/>
            <person name="Pangilinan J."/>
            <person name="Riley R."/>
            <person name="Labutti K."/>
            <person name="Andreopoulos B."/>
            <person name="Lipzen A."/>
            <person name="Chen C."/>
            <person name="Yanf M."/>
            <person name="Daum C."/>
            <person name="Ng V."/>
            <person name="Clum A."/>
            <person name="Ohm R."/>
            <person name="Martin F."/>
            <person name="Silar P."/>
            <person name="Natvig D."/>
            <person name="Lalanne C."/>
            <person name="Gautier V."/>
            <person name="Ament-Velasquez S.L."/>
            <person name="Kruys A."/>
            <person name="Hutchinson M.I."/>
            <person name="Powell A.J."/>
            <person name="Barry K."/>
            <person name="Miller A.N."/>
            <person name="Grigoriev I.V."/>
            <person name="Debuchy R."/>
            <person name="Gladieux P."/>
            <person name="Thoren M.H."/>
            <person name="Johannesson H."/>
        </authorList>
    </citation>
    <scope>NUCLEOTIDE SEQUENCE</scope>
    <source>
        <strain evidence="8">PSN293</strain>
    </source>
</reference>
<proteinExistence type="inferred from homology"/>
<evidence type="ECO:0000256" key="4">
    <source>
        <dbReference type="ARBA" id="ARBA00023002"/>
    </source>
</evidence>
<accession>A0AAN6YE76</accession>
<evidence type="ECO:0000313" key="8">
    <source>
        <dbReference type="EMBL" id="KAK4216868.1"/>
    </source>
</evidence>
<keyword evidence="9" id="KW-1185">Reference proteome</keyword>
<organism evidence="8 9">
    <name type="scientific">Rhypophila decipiens</name>
    <dbReference type="NCBI Taxonomy" id="261697"/>
    <lineage>
        <taxon>Eukaryota</taxon>
        <taxon>Fungi</taxon>
        <taxon>Dikarya</taxon>
        <taxon>Ascomycota</taxon>
        <taxon>Pezizomycotina</taxon>
        <taxon>Sordariomycetes</taxon>
        <taxon>Sordariomycetidae</taxon>
        <taxon>Sordariales</taxon>
        <taxon>Naviculisporaceae</taxon>
        <taxon>Rhypophila</taxon>
    </lineage>
</organism>
<evidence type="ECO:0000259" key="7">
    <source>
        <dbReference type="Pfam" id="PF01494"/>
    </source>
</evidence>
<dbReference type="SUPFAM" id="SSF54373">
    <property type="entry name" value="FAD-linked reductases, C-terminal domain"/>
    <property type="match status" value="1"/>
</dbReference>
<keyword evidence="5" id="KW-0503">Monooxygenase</keyword>
<dbReference type="GO" id="GO:0071949">
    <property type="term" value="F:FAD binding"/>
    <property type="evidence" value="ECO:0007669"/>
    <property type="project" value="InterPro"/>
</dbReference>
<name>A0AAN6YE76_9PEZI</name>
<evidence type="ECO:0000313" key="9">
    <source>
        <dbReference type="Proteomes" id="UP001301769"/>
    </source>
</evidence>
<comment type="similarity">
    <text evidence="1">Belongs to the paxM FAD-dependent monooxygenase family.</text>
</comment>
<dbReference type="EMBL" id="MU858064">
    <property type="protein sequence ID" value="KAK4216868.1"/>
    <property type="molecule type" value="Genomic_DNA"/>
</dbReference>
<dbReference type="AlphaFoldDB" id="A0AAN6YE76"/>
<comment type="caution">
    <text evidence="8">The sequence shown here is derived from an EMBL/GenBank/DDBJ whole genome shotgun (WGS) entry which is preliminary data.</text>
</comment>
<dbReference type="GO" id="GO:0004497">
    <property type="term" value="F:monooxygenase activity"/>
    <property type="evidence" value="ECO:0007669"/>
    <property type="project" value="UniProtKB-KW"/>
</dbReference>
<feature type="region of interest" description="Disordered" evidence="6">
    <location>
        <begin position="1"/>
        <end position="27"/>
    </location>
</feature>
<sequence length="487" mass="52970">MELRSSHLSQSTIPPLHPPTAAKMPDHNSKPAFDVLVVGCGLAGLASALALAQAGHRVTVFERSEKLQELGAGIQLAPNATRLLARWGVLPEIMKSAERPDSSACRSYKGDLIAPCLPLHDPALVTAEAPYVVAHRAYLLRALESGIRQDLSGSVEVKLSSVVQSIDFERTEIQLSDGAVYKGDFILASDGARSKSRAQFLDFVGNSDAPQTFSTGDVVYRLAVPTEAVLAVGSSHPAYGLATTMSVNMWMGPGSQAVLYPMQRDMLNVVLTHHEAEDHKPMVGPQKASIEEFRRKIEGWDHVLQSLTELEGVVCTKWTLFQIVEQERWTLESGHGRFALIGDAAHAILPCLAQGAAQSFEDAGALGGIFDHPISHDQVPDALRVFEQCRRPRASQVRSRALAQDTMIGLPDGQAQEDRDAMLRAGGDYGTWKWLWDHDAAEAGRRAWKTFVTSQNDEQGLLETGKGSELSVHVAEVLSDSHTPPVW</sequence>
<reference evidence="8" key="1">
    <citation type="journal article" date="2023" name="Mol. Phylogenet. Evol.">
        <title>Genome-scale phylogeny and comparative genomics of the fungal order Sordariales.</title>
        <authorList>
            <person name="Hensen N."/>
            <person name="Bonometti L."/>
            <person name="Westerberg I."/>
            <person name="Brannstrom I.O."/>
            <person name="Guillou S."/>
            <person name="Cros-Aarteil S."/>
            <person name="Calhoun S."/>
            <person name="Haridas S."/>
            <person name="Kuo A."/>
            <person name="Mondo S."/>
            <person name="Pangilinan J."/>
            <person name="Riley R."/>
            <person name="LaButti K."/>
            <person name="Andreopoulos B."/>
            <person name="Lipzen A."/>
            <person name="Chen C."/>
            <person name="Yan M."/>
            <person name="Daum C."/>
            <person name="Ng V."/>
            <person name="Clum A."/>
            <person name="Steindorff A."/>
            <person name="Ohm R.A."/>
            <person name="Martin F."/>
            <person name="Silar P."/>
            <person name="Natvig D.O."/>
            <person name="Lalanne C."/>
            <person name="Gautier V."/>
            <person name="Ament-Velasquez S.L."/>
            <person name="Kruys A."/>
            <person name="Hutchinson M.I."/>
            <person name="Powell A.J."/>
            <person name="Barry K."/>
            <person name="Miller A.N."/>
            <person name="Grigoriev I.V."/>
            <person name="Debuchy R."/>
            <person name="Gladieux P."/>
            <person name="Hiltunen Thoren M."/>
            <person name="Johannesson H."/>
        </authorList>
    </citation>
    <scope>NUCLEOTIDE SEQUENCE</scope>
    <source>
        <strain evidence="8">PSN293</strain>
    </source>
</reference>
<evidence type="ECO:0000256" key="1">
    <source>
        <dbReference type="ARBA" id="ARBA00007992"/>
    </source>
</evidence>
<dbReference type="InterPro" id="IPR036188">
    <property type="entry name" value="FAD/NAD-bd_sf"/>
</dbReference>
<feature type="compositionally biased region" description="Polar residues" evidence="6">
    <location>
        <begin position="1"/>
        <end position="13"/>
    </location>
</feature>
<evidence type="ECO:0000256" key="6">
    <source>
        <dbReference type="SAM" id="MobiDB-lite"/>
    </source>
</evidence>
<gene>
    <name evidence="8" type="ORF">QBC37DRAFT_415956</name>
</gene>
<dbReference type="InterPro" id="IPR002938">
    <property type="entry name" value="FAD-bd"/>
</dbReference>
<evidence type="ECO:0000256" key="5">
    <source>
        <dbReference type="ARBA" id="ARBA00023033"/>
    </source>
</evidence>
<dbReference type="Pfam" id="PF01494">
    <property type="entry name" value="FAD_binding_3"/>
    <property type="match status" value="1"/>
</dbReference>
<keyword evidence="3" id="KW-0274">FAD</keyword>
<feature type="domain" description="FAD-binding" evidence="7">
    <location>
        <begin position="34"/>
        <end position="399"/>
    </location>
</feature>
<dbReference type="PRINTS" id="PR00420">
    <property type="entry name" value="RNGMNOXGNASE"/>
</dbReference>
<evidence type="ECO:0000256" key="3">
    <source>
        <dbReference type="ARBA" id="ARBA00022827"/>
    </source>
</evidence>
<evidence type="ECO:0000256" key="2">
    <source>
        <dbReference type="ARBA" id="ARBA00022630"/>
    </source>
</evidence>
<keyword evidence="2" id="KW-0285">Flavoprotein</keyword>
<keyword evidence="4" id="KW-0560">Oxidoreductase</keyword>
<dbReference type="SUPFAM" id="SSF51905">
    <property type="entry name" value="FAD/NAD(P)-binding domain"/>
    <property type="match status" value="1"/>
</dbReference>
<dbReference type="PANTHER" id="PTHR13789">
    <property type="entry name" value="MONOOXYGENASE"/>
    <property type="match status" value="1"/>
</dbReference>
<dbReference type="Gene3D" id="3.50.50.60">
    <property type="entry name" value="FAD/NAD(P)-binding domain"/>
    <property type="match status" value="1"/>
</dbReference>
<dbReference type="InterPro" id="IPR050493">
    <property type="entry name" value="FAD-dep_Monooxygenase_BioMet"/>
</dbReference>
<dbReference type="PANTHER" id="PTHR13789:SF238">
    <property type="entry name" value="PUTATIVE (AFU_ORTHOLOGUE AFUA_2G01680)-RELATED"/>
    <property type="match status" value="1"/>
</dbReference>